<evidence type="ECO:0000313" key="2">
    <source>
        <dbReference type="RefSeq" id="XP_056695158.1"/>
    </source>
</evidence>
<name>A0ABM3RHS0_SPIOL</name>
<protein>
    <recommendedName>
        <fullName evidence="3">RNase H type-1 domain-containing protein</fullName>
    </recommendedName>
</protein>
<organism evidence="1 2">
    <name type="scientific">Spinacia oleracea</name>
    <name type="common">Spinach</name>
    <dbReference type="NCBI Taxonomy" id="3562"/>
    <lineage>
        <taxon>Eukaryota</taxon>
        <taxon>Viridiplantae</taxon>
        <taxon>Streptophyta</taxon>
        <taxon>Embryophyta</taxon>
        <taxon>Tracheophyta</taxon>
        <taxon>Spermatophyta</taxon>
        <taxon>Magnoliopsida</taxon>
        <taxon>eudicotyledons</taxon>
        <taxon>Gunneridae</taxon>
        <taxon>Pentapetalae</taxon>
        <taxon>Caryophyllales</taxon>
        <taxon>Chenopodiaceae</taxon>
        <taxon>Chenopodioideae</taxon>
        <taxon>Anserineae</taxon>
        <taxon>Spinacia</taxon>
    </lineage>
</organism>
<dbReference type="PANTHER" id="PTHR48475:SF1">
    <property type="entry name" value="RNASE H TYPE-1 DOMAIN-CONTAINING PROTEIN"/>
    <property type="match status" value="1"/>
</dbReference>
<proteinExistence type="predicted"/>
<dbReference type="PANTHER" id="PTHR48475">
    <property type="entry name" value="RIBONUCLEASE H"/>
    <property type="match status" value="1"/>
</dbReference>
<accession>A0ABM3RHS0</accession>
<keyword evidence="1" id="KW-1185">Reference proteome</keyword>
<sequence>MYQAHLDQIAEQFEEIEFTYLPRDDNQFDDTLAKLSSMLNIPNEVDGMNLRVERREEPAYCCIIDNEPEPAAEEPWYTDILRYKTNREFPLDTSPQAKRALRLLASQYDLCLGELYKYTPNNIKMLCVHQDRAKRLMKEYHSGVCGLHMNGRMLARIIARLGY</sequence>
<reference evidence="2" key="2">
    <citation type="submission" date="2025-08" db="UniProtKB">
        <authorList>
            <consortium name="RefSeq"/>
        </authorList>
    </citation>
    <scope>IDENTIFICATION</scope>
    <source>
        <tissue evidence="2">Leaf</tissue>
    </source>
</reference>
<dbReference type="GeneID" id="130469729"/>
<dbReference type="RefSeq" id="XP_056695158.1">
    <property type="nucleotide sequence ID" value="XM_056839180.1"/>
</dbReference>
<evidence type="ECO:0008006" key="3">
    <source>
        <dbReference type="Google" id="ProtNLM"/>
    </source>
</evidence>
<reference evidence="1" key="1">
    <citation type="journal article" date="2021" name="Nat. Commun.">
        <title>Genomic analyses provide insights into spinach domestication and the genetic basis of agronomic traits.</title>
        <authorList>
            <person name="Cai X."/>
            <person name="Sun X."/>
            <person name="Xu C."/>
            <person name="Sun H."/>
            <person name="Wang X."/>
            <person name="Ge C."/>
            <person name="Zhang Z."/>
            <person name="Wang Q."/>
            <person name="Fei Z."/>
            <person name="Jiao C."/>
            <person name="Wang Q."/>
        </authorList>
    </citation>
    <scope>NUCLEOTIDE SEQUENCE [LARGE SCALE GENOMIC DNA]</scope>
    <source>
        <strain evidence="1">cv. Varoflay</strain>
    </source>
</reference>
<dbReference type="Proteomes" id="UP000813463">
    <property type="component" value="Chromosome 3"/>
</dbReference>
<evidence type="ECO:0000313" key="1">
    <source>
        <dbReference type="Proteomes" id="UP000813463"/>
    </source>
</evidence>
<gene>
    <name evidence="2" type="primary">LOC130469729</name>
</gene>